<protein>
    <submittedName>
        <fullName evidence="2">Uncharacterized protein</fullName>
    </submittedName>
</protein>
<accession>A0ABR9JJ07</accession>
<organism evidence="2 3">
    <name type="scientific">Actinomadura algeriensis</name>
    <dbReference type="NCBI Taxonomy" id="1679523"/>
    <lineage>
        <taxon>Bacteria</taxon>
        <taxon>Bacillati</taxon>
        <taxon>Actinomycetota</taxon>
        <taxon>Actinomycetes</taxon>
        <taxon>Streptosporangiales</taxon>
        <taxon>Thermomonosporaceae</taxon>
        <taxon>Actinomadura</taxon>
    </lineage>
</organism>
<gene>
    <name evidence="2" type="ORF">H4W34_000370</name>
</gene>
<evidence type="ECO:0000256" key="1">
    <source>
        <dbReference type="SAM" id="MobiDB-lite"/>
    </source>
</evidence>
<feature type="region of interest" description="Disordered" evidence="1">
    <location>
        <begin position="33"/>
        <end position="58"/>
    </location>
</feature>
<sequence>MQEAWPRLRRLDDPADVRDLRAWLTRTVGRLAPASLGSAPDPEAGGRESRPRRLAYGV</sequence>
<keyword evidence="3" id="KW-1185">Reference proteome</keyword>
<evidence type="ECO:0000313" key="3">
    <source>
        <dbReference type="Proteomes" id="UP000627838"/>
    </source>
</evidence>
<comment type="caution">
    <text evidence="2">The sequence shown here is derived from an EMBL/GenBank/DDBJ whole genome shotgun (WGS) entry which is preliminary data.</text>
</comment>
<evidence type="ECO:0000313" key="2">
    <source>
        <dbReference type="EMBL" id="MBE1530537.1"/>
    </source>
</evidence>
<proteinExistence type="predicted"/>
<dbReference type="Proteomes" id="UP000627838">
    <property type="component" value="Unassembled WGS sequence"/>
</dbReference>
<dbReference type="EMBL" id="JADBDZ010000001">
    <property type="protein sequence ID" value="MBE1530537.1"/>
    <property type="molecule type" value="Genomic_DNA"/>
</dbReference>
<reference evidence="2 3" key="1">
    <citation type="submission" date="2020-10" db="EMBL/GenBank/DDBJ databases">
        <title>Sequencing the genomes of 1000 actinobacteria strains.</title>
        <authorList>
            <person name="Klenk H.-P."/>
        </authorList>
    </citation>
    <scope>NUCLEOTIDE SEQUENCE [LARGE SCALE GENOMIC DNA]</scope>
    <source>
        <strain evidence="2 3">DSM 46744</strain>
    </source>
</reference>
<name>A0ABR9JJ07_9ACTN</name>